<feature type="region of interest" description="Disordered" evidence="1">
    <location>
        <begin position="282"/>
        <end position="315"/>
    </location>
</feature>
<gene>
    <name evidence="3" type="ORF">B0I35DRAFT_429302</name>
</gene>
<feature type="transmembrane region" description="Helical" evidence="2">
    <location>
        <begin position="35"/>
        <end position="58"/>
    </location>
</feature>
<evidence type="ECO:0000256" key="1">
    <source>
        <dbReference type="SAM" id="MobiDB-lite"/>
    </source>
</evidence>
<feature type="transmembrane region" description="Helical" evidence="2">
    <location>
        <begin position="211"/>
        <end position="232"/>
    </location>
</feature>
<evidence type="ECO:0000313" key="3">
    <source>
        <dbReference type="EMBL" id="KAH7321421.1"/>
    </source>
</evidence>
<keyword evidence="2" id="KW-0812">Transmembrane</keyword>
<keyword evidence="2" id="KW-1133">Transmembrane helix</keyword>
<feature type="region of interest" description="Disordered" evidence="1">
    <location>
        <begin position="327"/>
        <end position="348"/>
    </location>
</feature>
<evidence type="ECO:0000256" key="2">
    <source>
        <dbReference type="SAM" id="Phobius"/>
    </source>
</evidence>
<comment type="caution">
    <text evidence="3">The sequence shown here is derived from an EMBL/GenBank/DDBJ whole genome shotgun (WGS) entry which is preliminary data.</text>
</comment>
<dbReference type="AlphaFoldDB" id="A0A8K0T082"/>
<organism evidence="3 4">
    <name type="scientific">Stachybotrys elegans</name>
    <dbReference type="NCBI Taxonomy" id="80388"/>
    <lineage>
        <taxon>Eukaryota</taxon>
        <taxon>Fungi</taxon>
        <taxon>Dikarya</taxon>
        <taxon>Ascomycota</taxon>
        <taxon>Pezizomycotina</taxon>
        <taxon>Sordariomycetes</taxon>
        <taxon>Hypocreomycetidae</taxon>
        <taxon>Hypocreales</taxon>
        <taxon>Stachybotryaceae</taxon>
        <taxon>Stachybotrys</taxon>
    </lineage>
</organism>
<feature type="transmembrane region" description="Helical" evidence="2">
    <location>
        <begin position="126"/>
        <end position="150"/>
    </location>
</feature>
<feature type="transmembrane region" description="Helical" evidence="2">
    <location>
        <begin position="95"/>
        <end position="114"/>
    </location>
</feature>
<dbReference type="EMBL" id="JAGPNK010000005">
    <property type="protein sequence ID" value="KAH7321421.1"/>
    <property type="molecule type" value="Genomic_DNA"/>
</dbReference>
<name>A0A8K0T082_9HYPO</name>
<accession>A0A8K0T082</accession>
<feature type="transmembrane region" description="Helical" evidence="2">
    <location>
        <begin position="70"/>
        <end position="89"/>
    </location>
</feature>
<feature type="transmembrane region" description="Helical" evidence="2">
    <location>
        <begin position="252"/>
        <end position="273"/>
    </location>
</feature>
<sequence length="348" mass="37930">MPSKSPASCISTPEDVHQHNAAIIGPGVLVSSTCVGALATLISVCIIIGELFGWKAILRRRILYSYSDTSILQAITLQVIGLCTIGNTLLRDFLANWLISLIYLIGHNACVLALMREYQHDRVLRLLRQFLMVVGMIPWSVSGALLAYVAPMSSLNGETTMGRLLEARSRGVQAHGPLVLTAIALVVTNWVVLAIETWLINSRKNSLGDKLFQNSRLLGVMLLAGCAVAAGLKLFTTAQTSHDTGAEHSQWAYGQIMTVVVLYYPTLSAVLLYRGLKEELKNHPPADSESLSIYDDESRSTGRLYPSSASDKRSCDDEAGWWYMGTPSLRSSPEQASPKCPSVSYTSP</sequence>
<evidence type="ECO:0000313" key="4">
    <source>
        <dbReference type="Proteomes" id="UP000813444"/>
    </source>
</evidence>
<keyword evidence="4" id="KW-1185">Reference proteome</keyword>
<proteinExistence type="predicted"/>
<dbReference type="Proteomes" id="UP000813444">
    <property type="component" value="Unassembled WGS sequence"/>
</dbReference>
<feature type="transmembrane region" description="Helical" evidence="2">
    <location>
        <begin position="178"/>
        <end position="199"/>
    </location>
</feature>
<protein>
    <submittedName>
        <fullName evidence="3">Uncharacterized protein</fullName>
    </submittedName>
</protein>
<reference evidence="3" key="1">
    <citation type="journal article" date="2021" name="Nat. Commun.">
        <title>Genetic determinants of endophytism in the Arabidopsis root mycobiome.</title>
        <authorList>
            <person name="Mesny F."/>
            <person name="Miyauchi S."/>
            <person name="Thiergart T."/>
            <person name="Pickel B."/>
            <person name="Atanasova L."/>
            <person name="Karlsson M."/>
            <person name="Huettel B."/>
            <person name="Barry K.W."/>
            <person name="Haridas S."/>
            <person name="Chen C."/>
            <person name="Bauer D."/>
            <person name="Andreopoulos W."/>
            <person name="Pangilinan J."/>
            <person name="LaButti K."/>
            <person name="Riley R."/>
            <person name="Lipzen A."/>
            <person name="Clum A."/>
            <person name="Drula E."/>
            <person name="Henrissat B."/>
            <person name="Kohler A."/>
            <person name="Grigoriev I.V."/>
            <person name="Martin F.M."/>
            <person name="Hacquard S."/>
        </authorList>
    </citation>
    <scope>NUCLEOTIDE SEQUENCE</scope>
    <source>
        <strain evidence="3">MPI-CAGE-CH-0235</strain>
    </source>
</reference>
<keyword evidence="2" id="KW-0472">Membrane</keyword>